<sequence>MYNVLTIFPFCSVLGVLKLFKSKLLLHFVFELVVRVAGRGIAVVEFDVGWYVYAADAMVFVLDLVLLMLIPIGLCGIYHRGAPGFVLLLFGLPCPRIAEVAQCNGWRALQVFLSYFNSLPDEFVGVGAEPSMKEHLMFVDLGLCWSWRVGFDSIYCMLALMLNGSRPALHYDDGAFESLLLCRSCQLNLIYHIDAGSASDVGYCGKVISSALLNAEEISCSVFIPFVWLIIECSILCSASSAMLVLMKGCCWIWNALLPGRHFGMLVHAADVAWP</sequence>
<comment type="caution">
    <text evidence="1">The sequence shown here is derived from an EMBL/GenBank/DDBJ whole genome shotgun (WGS) entry which is preliminary data.</text>
</comment>
<dbReference type="EMBL" id="BSYO01000003">
    <property type="protein sequence ID" value="GMH02202.1"/>
    <property type="molecule type" value="Genomic_DNA"/>
</dbReference>
<evidence type="ECO:0000313" key="2">
    <source>
        <dbReference type="Proteomes" id="UP001279734"/>
    </source>
</evidence>
<name>A0AAD3XEM7_NEPGR</name>
<keyword evidence="2" id="KW-1185">Reference proteome</keyword>
<dbReference type="AlphaFoldDB" id="A0AAD3XEM7"/>
<evidence type="ECO:0000313" key="1">
    <source>
        <dbReference type="EMBL" id="GMH02202.1"/>
    </source>
</evidence>
<accession>A0AAD3XEM7</accession>
<gene>
    <name evidence="1" type="ORF">Nepgr_004041</name>
</gene>
<organism evidence="1 2">
    <name type="scientific">Nepenthes gracilis</name>
    <name type="common">Slender pitcher plant</name>
    <dbReference type="NCBI Taxonomy" id="150966"/>
    <lineage>
        <taxon>Eukaryota</taxon>
        <taxon>Viridiplantae</taxon>
        <taxon>Streptophyta</taxon>
        <taxon>Embryophyta</taxon>
        <taxon>Tracheophyta</taxon>
        <taxon>Spermatophyta</taxon>
        <taxon>Magnoliopsida</taxon>
        <taxon>eudicotyledons</taxon>
        <taxon>Gunneridae</taxon>
        <taxon>Pentapetalae</taxon>
        <taxon>Caryophyllales</taxon>
        <taxon>Nepenthaceae</taxon>
        <taxon>Nepenthes</taxon>
    </lineage>
</organism>
<protein>
    <submittedName>
        <fullName evidence="1">Uncharacterized protein</fullName>
    </submittedName>
</protein>
<proteinExistence type="predicted"/>
<dbReference type="Proteomes" id="UP001279734">
    <property type="component" value="Unassembled WGS sequence"/>
</dbReference>
<reference evidence="1" key="1">
    <citation type="submission" date="2023-05" db="EMBL/GenBank/DDBJ databases">
        <title>Nepenthes gracilis genome sequencing.</title>
        <authorList>
            <person name="Fukushima K."/>
        </authorList>
    </citation>
    <scope>NUCLEOTIDE SEQUENCE</scope>
    <source>
        <strain evidence="1">SING2019-196</strain>
    </source>
</reference>